<evidence type="ECO:0000313" key="2">
    <source>
        <dbReference type="EMBL" id="KAG4412563.1"/>
    </source>
</evidence>
<proteinExistence type="predicted"/>
<dbReference type="Proteomes" id="UP000664132">
    <property type="component" value="Unassembled WGS sequence"/>
</dbReference>
<dbReference type="AlphaFoldDB" id="A0A8H7T5E9"/>
<accession>A0A8H7T5E9</accession>
<dbReference type="OrthoDB" id="10651847at2759"/>
<gene>
    <name evidence="2" type="ORF">IFR04_014314</name>
</gene>
<name>A0A8H7T5E9_9HELO</name>
<dbReference type="EMBL" id="JAFJYH010000369">
    <property type="protein sequence ID" value="KAG4412563.1"/>
    <property type="molecule type" value="Genomic_DNA"/>
</dbReference>
<protein>
    <submittedName>
        <fullName evidence="2">Uncharacterized protein</fullName>
    </submittedName>
</protein>
<sequence length="209" mass="23195">PNAYAANTWVDLHETNIKGWRSAKSKECSLSAAKPNSASDALKEQVLRYKKRRTTSSVVKGPTLGRNFSEGKSAENSEEAKAKEAEDGARRASINNEAGTAFLALQELFGKFKNGSVGLDNPENYLIVRQALIILYGDPFSPPELHRLQRLCSSTVALEDTATIKFIVGLKRDQFDETIQRRRVSPAQKKVESQNSEQQGTKYNSCRLC</sequence>
<organism evidence="2 3">
    <name type="scientific">Cadophora malorum</name>
    <dbReference type="NCBI Taxonomy" id="108018"/>
    <lineage>
        <taxon>Eukaryota</taxon>
        <taxon>Fungi</taxon>
        <taxon>Dikarya</taxon>
        <taxon>Ascomycota</taxon>
        <taxon>Pezizomycotina</taxon>
        <taxon>Leotiomycetes</taxon>
        <taxon>Helotiales</taxon>
        <taxon>Ploettnerulaceae</taxon>
        <taxon>Cadophora</taxon>
    </lineage>
</organism>
<evidence type="ECO:0000256" key="1">
    <source>
        <dbReference type="SAM" id="MobiDB-lite"/>
    </source>
</evidence>
<keyword evidence="3" id="KW-1185">Reference proteome</keyword>
<reference evidence="2" key="1">
    <citation type="submission" date="2021-02" db="EMBL/GenBank/DDBJ databases">
        <title>Genome sequence Cadophora malorum strain M34.</title>
        <authorList>
            <person name="Stefanovic E."/>
            <person name="Vu D."/>
            <person name="Scully C."/>
            <person name="Dijksterhuis J."/>
            <person name="Roader J."/>
            <person name="Houbraken J."/>
        </authorList>
    </citation>
    <scope>NUCLEOTIDE SEQUENCE</scope>
    <source>
        <strain evidence="2">M34</strain>
    </source>
</reference>
<evidence type="ECO:0000313" key="3">
    <source>
        <dbReference type="Proteomes" id="UP000664132"/>
    </source>
</evidence>
<feature type="region of interest" description="Disordered" evidence="1">
    <location>
        <begin position="181"/>
        <end position="209"/>
    </location>
</feature>
<feature type="region of interest" description="Disordered" evidence="1">
    <location>
        <begin position="53"/>
        <end position="91"/>
    </location>
</feature>
<feature type="compositionally biased region" description="Basic and acidic residues" evidence="1">
    <location>
        <begin position="72"/>
        <end position="90"/>
    </location>
</feature>
<feature type="compositionally biased region" description="Polar residues" evidence="1">
    <location>
        <begin position="193"/>
        <end position="209"/>
    </location>
</feature>
<comment type="caution">
    <text evidence="2">The sequence shown here is derived from an EMBL/GenBank/DDBJ whole genome shotgun (WGS) entry which is preliminary data.</text>
</comment>
<feature type="non-terminal residue" evidence="2">
    <location>
        <position position="209"/>
    </location>
</feature>